<keyword evidence="10" id="KW-1185">Reference proteome</keyword>
<evidence type="ECO:0000259" key="7">
    <source>
        <dbReference type="Pfam" id="PF02770"/>
    </source>
</evidence>
<accession>A0A1M6SM69</accession>
<comment type="cofactor">
    <cofactor evidence="1 5">
        <name>FAD</name>
        <dbReference type="ChEBI" id="CHEBI:57692"/>
    </cofactor>
</comment>
<dbReference type="PANTHER" id="PTHR43884">
    <property type="entry name" value="ACYL-COA DEHYDROGENASE"/>
    <property type="match status" value="1"/>
</dbReference>
<comment type="similarity">
    <text evidence="2 5">Belongs to the acyl-CoA dehydrogenase family.</text>
</comment>
<dbReference type="CDD" id="cd00567">
    <property type="entry name" value="ACAD"/>
    <property type="match status" value="1"/>
</dbReference>
<dbReference type="SUPFAM" id="SSF47203">
    <property type="entry name" value="Acyl-CoA dehydrogenase C-terminal domain-like"/>
    <property type="match status" value="1"/>
</dbReference>
<sequence>MNALALDASEVTYPEFLSRFKESLSSLFQKENIDQLSLSRGLPPNVWKEIMNLKPLSVAIPKEFAGRGAKVKECLGILSAAAYESLPLSLTFGINIALFLEPLAKYGNNIIKGDIFKHFLDFGAMGGLMITEPDFGSDALNMKTQNERKNNEYHIKGTKHWQGLTGLANYWLITSRNINSDGNLSRDLDFFVADTHNPEQNIEVQEYYDNAGLYMIPYGLNKIDITVPEYNKLIPETTGLKMMLDILHRSRFQFPGMGMGFLKRMMDEAITHCKERIVGASNLFSLDQVQYQLAKLQSFFTLSSAMCAKSTIVSGIEKDVSGSGVHANSMKAFVTDMMQEAAQILVQLSGAKGYRISHIGGRAIMDSRPFQIFEGSNEMLYTQISEGILKDMKKKKTENLGEYLLINEITKDAAKVYFDELNITISSPMSQRKMIDLGKIISRIVTVNDLIELNNAGFNQELTDNSIEIVRQEIVTLLASMNHHKNISAICEINENESNWMNFF</sequence>
<keyword evidence="5" id="KW-0560">Oxidoreductase</keyword>
<dbReference type="InterPro" id="IPR009075">
    <property type="entry name" value="AcylCo_DH/oxidase_C"/>
</dbReference>
<dbReference type="RefSeq" id="WP_072998463.1">
    <property type="nucleotide sequence ID" value="NZ_FRAM01000002.1"/>
</dbReference>
<dbReference type="Pfam" id="PF02771">
    <property type="entry name" value="Acyl-CoA_dh_N"/>
    <property type="match status" value="1"/>
</dbReference>
<name>A0A1M6SM69_9FLAO</name>
<dbReference type="Gene3D" id="1.10.540.10">
    <property type="entry name" value="Acyl-CoA dehydrogenase/oxidase, N-terminal domain"/>
    <property type="match status" value="1"/>
</dbReference>
<dbReference type="Proteomes" id="UP000184498">
    <property type="component" value="Unassembled WGS sequence"/>
</dbReference>
<feature type="domain" description="Acyl-CoA dehydrogenase/oxidase C-terminal" evidence="6">
    <location>
        <begin position="238"/>
        <end position="388"/>
    </location>
</feature>
<evidence type="ECO:0000259" key="8">
    <source>
        <dbReference type="Pfam" id="PF02771"/>
    </source>
</evidence>
<dbReference type="GO" id="GO:0050660">
    <property type="term" value="F:flavin adenine dinucleotide binding"/>
    <property type="evidence" value="ECO:0007669"/>
    <property type="project" value="InterPro"/>
</dbReference>
<dbReference type="Pfam" id="PF02770">
    <property type="entry name" value="Acyl-CoA_dh_M"/>
    <property type="match status" value="1"/>
</dbReference>
<evidence type="ECO:0000256" key="1">
    <source>
        <dbReference type="ARBA" id="ARBA00001974"/>
    </source>
</evidence>
<dbReference type="InterPro" id="IPR013786">
    <property type="entry name" value="AcylCoA_DH/ox_N"/>
</dbReference>
<evidence type="ECO:0000256" key="5">
    <source>
        <dbReference type="RuleBase" id="RU362125"/>
    </source>
</evidence>
<feature type="domain" description="Acyl-CoA oxidase/dehydrogenase middle" evidence="7">
    <location>
        <begin position="128"/>
        <end position="217"/>
    </location>
</feature>
<dbReference type="InterPro" id="IPR036250">
    <property type="entry name" value="AcylCo_DH-like_C"/>
</dbReference>
<keyword evidence="4 5" id="KW-0274">FAD</keyword>
<evidence type="ECO:0000256" key="2">
    <source>
        <dbReference type="ARBA" id="ARBA00009347"/>
    </source>
</evidence>
<dbReference type="Pfam" id="PF00441">
    <property type="entry name" value="Acyl-CoA_dh_1"/>
    <property type="match status" value="1"/>
</dbReference>
<dbReference type="InterPro" id="IPR037069">
    <property type="entry name" value="AcylCoA_DH/ox_N_sf"/>
</dbReference>
<dbReference type="EMBL" id="FRAM01000002">
    <property type="protein sequence ID" value="SHK45740.1"/>
    <property type="molecule type" value="Genomic_DNA"/>
</dbReference>
<dbReference type="InterPro" id="IPR046373">
    <property type="entry name" value="Acyl-CoA_Oxase/DH_mid-dom_sf"/>
</dbReference>
<dbReference type="STRING" id="216903.SAMN05444371_2538"/>
<organism evidence="9 10">
    <name type="scientific">Epilithonimonas mollis</name>
    <dbReference type="NCBI Taxonomy" id="216903"/>
    <lineage>
        <taxon>Bacteria</taxon>
        <taxon>Pseudomonadati</taxon>
        <taxon>Bacteroidota</taxon>
        <taxon>Flavobacteriia</taxon>
        <taxon>Flavobacteriales</taxon>
        <taxon>Weeksellaceae</taxon>
        <taxon>Chryseobacterium group</taxon>
        <taxon>Epilithonimonas</taxon>
    </lineage>
</organism>
<evidence type="ECO:0000259" key="6">
    <source>
        <dbReference type="Pfam" id="PF00441"/>
    </source>
</evidence>
<dbReference type="GO" id="GO:0003995">
    <property type="term" value="F:acyl-CoA dehydrogenase activity"/>
    <property type="evidence" value="ECO:0007669"/>
    <property type="project" value="TreeGrafter"/>
</dbReference>
<gene>
    <name evidence="9" type="ORF">SAMN05444371_2538</name>
</gene>
<evidence type="ECO:0000313" key="10">
    <source>
        <dbReference type="Proteomes" id="UP000184498"/>
    </source>
</evidence>
<proteinExistence type="inferred from homology"/>
<evidence type="ECO:0000256" key="3">
    <source>
        <dbReference type="ARBA" id="ARBA00022630"/>
    </source>
</evidence>
<dbReference type="AlphaFoldDB" id="A0A1M6SM69"/>
<dbReference type="OrthoDB" id="9802867at2"/>
<dbReference type="InterPro" id="IPR006091">
    <property type="entry name" value="Acyl-CoA_Oxase/DH_mid-dom"/>
</dbReference>
<keyword evidence="3 5" id="KW-0285">Flavoprotein</keyword>
<dbReference type="SUPFAM" id="SSF56645">
    <property type="entry name" value="Acyl-CoA dehydrogenase NM domain-like"/>
    <property type="match status" value="1"/>
</dbReference>
<protein>
    <submittedName>
        <fullName evidence="9">Acyl-CoA dehydrogenase</fullName>
    </submittedName>
</protein>
<dbReference type="PANTHER" id="PTHR43884:SF12">
    <property type="entry name" value="ISOVALERYL-COA DEHYDROGENASE, MITOCHONDRIAL-RELATED"/>
    <property type="match status" value="1"/>
</dbReference>
<reference evidence="10" key="1">
    <citation type="submission" date="2016-11" db="EMBL/GenBank/DDBJ databases">
        <authorList>
            <person name="Varghese N."/>
            <person name="Submissions S."/>
        </authorList>
    </citation>
    <scope>NUCLEOTIDE SEQUENCE [LARGE SCALE GENOMIC DNA]</scope>
    <source>
        <strain evidence="10">DSM 18016</strain>
    </source>
</reference>
<dbReference type="InterPro" id="IPR009100">
    <property type="entry name" value="AcylCoA_DH/oxidase_NM_dom_sf"/>
</dbReference>
<evidence type="ECO:0000313" key="9">
    <source>
        <dbReference type="EMBL" id="SHK45740.1"/>
    </source>
</evidence>
<dbReference type="Gene3D" id="2.40.110.10">
    <property type="entry name" value="Butyryl-CoA Dehydrogenase, subunit A, domain 2"/>
    <property type="match status" value="1"/>
</dbReference>
<evidence type="ECO:0000256" key="4">
    <source>
        <dbReference type="ARBA" id="ARBA00022827"/>
    </source>
</evidence>
<feature type="domain" description="Acyl-CoA dehydrogenase/oxidase N-terminal" evidence="8">
    <location>
        <begin position="33"/>
        <end position="112"/>
    </location>
</feature>
<dbReference type="Gene3D" id="1.20.140.10">
    <property type="entry name" value="Butyryl-CoA Dehydrogenase, subunit A, domain 3"/>
    <property type="match status" value="1"/>
</dbReference>